<dbReference type="Gene3D" id="3.60.40.10">
    <property type="entry name" value="PPM-type phosphatase domain"/>
    <property type="match status" value="1"/>
</dbReference>
<dbReference type="Proteomes" id="UP000419144">
    <property type="component" value="Unassembled WGS sequence"/>
</dbReference>
<accession>A0A640KU44</accession>
<dbReference type="GO" id="GO:0004722">
    <property type="term" value="F:protein serine/threonine phosphatase activity"/>
    <property type="evidence" value="ECO:0007669"/>
    <property type="project" value="InterPro"/>
</dbReference>
<keyword evidence="1" id="KW-0472">Membrane</keyword>
<name>A0A640KU44_LEITA</name>
<dbReference type="CDD" id="cd00143">
    <property type="entry name" value="PP2Cc"/>
    <property type="match status" value="1"/>
</dbReference>
<dbReference type="InterPro" id="IPR036457">
    <property type="entry name" value="PPM-type-like_dom_sf"/>
</dbReference>
<evidence type="ECO:0000313" key="4">
    <source>
        <dbReference type="Proteomes" id="UP000419144"/>
    </source>
</evidence>
<dbReference type="PROSITE" id="PS51746">
    <property type="entry name" value="PPM_2"/>
    <property type="match status" value="1"/>
</dbReference>
<feature type="domain" description="PPM-type phosphatase" evidence="2">
    <location>
        <begin position="88"/>
        <end position="356"/>
    </location>
</feature>
<dbReference type="EMBL" id="BLBS01000057">
    <property type="protein sequence ID" value="GET93116.1"/>
    <property type="molecule type" value="Genomic_DNA"/>
</dbReference>
<organism evidence="3 4">
    <name type="scientific">Leishmania tarentolae</name>
    <name type="common">Sauroleishmania tarentolae</name>
    <dbReference type="NCBI Taxonomy" id="5689"/>
    <lineage>
        <taxon>Eukaryota</taxon>
        <taxon>Discoba</taxon>
        <taxon>Euglenozoa</taxon>
        <taxon>Kinetoplastea</taxon>
        <taxon>Metakinetoplastina</taxon>
        <taxon>Trypanosomatida</taxon>
        <taxon>Trypanosomatidae</taxon>
        <taxon>Leishmaniinae</taxon>
        <taxon>Leishmania</taxon>
        <taxon>lizard Leishmania</taxon>
    </lineage>
</organism>
<sequence>MHMYVYIFMYIMFYLLSLSCPLCCRSFVYQHDHICKHRWMRVTCCISTWHATLTPLSLVPRQRRKMGNMLAKPETQKFSTVFETSHLRVGCCSMQGWRKSMEDAHVAQLNINGNKDQAFFGVFDGHQSDEASRYCRAHMLDELLKNIAIYKGDVAKAFEVSFQEVDKQICKKFVSSGTTANCVFLADQQIICANAGDSRAVLYRGGKVVPLSVDHKPSVPAEEARIVAAGCHVENGRVNMTLAVSRALGDVDFKSCSAKSWVDQPVTACPDITVTPSRSEDEFIVIGCDGIWDVLSNEECCDLVKTLIQNSDIDKNGHSVMVDISLVCEQVLDRCLAQSNSVKAGTDNMTIIVVQFKPPFFEG</sequence>
<evidence type="ECO:0000313" key="3">
    <source>
        <dbReference type="EMBL" id="GET93116.1"/>
    </source>
</evidence>
<keyword evidence="1" id="KW-0812">Transmembrane</keyword>
<dbReference type="AlphaFoldDB" id="A0A640KU44"/>
<dbReference type="PANTHER" id="PTHR47992">
    <property type="entry name" value="PROTEIN PHOSPHATASE"/>
    <property type="match status" value="1"/>
</dbReference>
<evidence type="ECO:0000259" key="2">
    <source>
        <dbReference type="PROSITE" id="PS51746"/>
    </source>
</evidence>
<feature type="transmembrane region" description="Helical" evidence="1">
    <location>
        <begin position="6"/>
        <end position="28"/>
    </location>
</feature>
<dbReference type="SMART" id="SM00332">
    <property type="entry name" value="PP2Cc"/>
    <property type="match status" value="1"/>
</dbReference>
<protein>
    <submittedName>
        <fullName evidence="3">Protein phosphatase 2C, putative</fullName>
    </submittedName>
</protein>
<comment type="caution">
    <text evidence="3">The sequence shown here is derived from an EMBL/GenBank/DDBJ whole genome shotgun (WGS) entry which is preliminary data.</text>
</comment>
<dbReference type="OrthoDB" id="10264738at2759"/>
<gene>
    <name evidence="3" type="ORF">LtaPh_3605200</name>
</gene>
<dbReference type="InterPro" id="IPR015655">
    <property type="entry name" value="PP2C"/>
</dbReference>
<dbReference type="Pfam" id="PF00481">
    <property type="entry name" value="PP2C"/>
    <property type="match status" value="1"/>
</dbReference>
<dbReference type="SUPFAM" id="SSF81606">
    <property type="entry name" value="PP2C-like"/>
    <property type="match status" value="1"/>
</dbReference>
<keyword evidence="4" id="KW-1185">Reference proteome</keyword>
<keyword evidence="1" id="KW-1133">Transmembrane helix</keyword>
<dbReference type="FunFam" id="3.60.40.10:FF:000064">
    <property type="entry name" value="Protein phosphatase 2C 1"/>
    <property type="match status" value="1"/>
</dbReference>
<dbReference type="VEuPathDB" id="TriTrypDB:LtaPh_3605200"/>
<reference evidence="3" key="1">
    <citation type="submission" date="2019-11" db="EMBL/GenBank/DDBJ databases">
        <title>Leishmania tarentolae CDS.</title>
        <authorList>
            <person name="Goto Y."/>
            <person name="Yamagishi J."/>
        </authorList>
    </citation>
    <scope>NUCLEOTIDE SEQUENCE [LARGE SCALE GENOMIC DNA]</scope>
    <source>
        <strain evidence="3">Parrot Tar II</strain>
    </source>
</reference>
<dbReference type="InterPro" id="IPR001932">
    <property type="entry name" value="PPM-type_phosphatase-like_dom"/>
</dbReference>
<proteinExistence type="predicted"/>
<evidence type="ECO:0000256" key="1">
    <source>
        <dbReference type="SAM" id="Phobius"/>
    </source>
</evidence>